<dbReference type="eggNOG" id="ENOG502SA2D">
    <property type="taxonomic scope" value="Eukaryota"/>
</dbReference>
<dbReference type="PANTHER" id="PTHR33968:SF1">
    <property type="entry name" value="PROTEIN PET100 HOMOLOG, MITOCHONDRIAL"/>
    <property type="match status" value="1"/>
</dbReference>
<dbReference type="OrthoDB" id="18175at2759"/>
<comment type="similarity">
    <text evidence="8">Belongs to the PET100 family.</text>
</comment>
<keyword evidence="11" id="KW-1185">Reference proteome</keyword>
<dbReference type="InterPro" id="IPR018625">
    <property type="entry name" value="Pet100"/>
</dbReference>
<comment type="subcellular location">
    <subcellularLocation>
        <location evidence="1">Membrane</location>
        <topology evidence="1">Single-pass membrane protein</topology>
    </subcellularLocation>
    <subcellularLocation>
        <location evidence="2">Mitochondrion membrane</location>
    </subcellularLocation>
</comment>
<evidence type="ECO:0000256" key="1">
    <source>
        <dbReference type="ARBA" id="ARBA00004167"/>
    </source>
</evidence>
<dbReference type="AlphaFoldDB" id="S7QF42"/>
<dbReference type="EMBL" id="KB469298">
    <property type="protein sequence ID" value="EPQ58466.1"/>
    <property type="molecule type" value="Genomic_DNA"/>
</dbReference>
<sequence>MGGPNLEIFKFAVYTFFPVAALLYYGDPEWYNRHVLPYKEKMFPEDKGSPNIPTDQGSVREELARIRAEKMARKMERERAEGGEQPGSSGKMV</sequence>
<evidence type="ECO:0000256" key="7">
    <source>
        <dbReference type="ARBA" id="ARBA00023136"/>
    </source>
</evidence>
<evidence type="ECO:0000256" key="4">
    <source>
        <dbReference type="ARBA" id="ARBA00022946"/>
    </source>
</evidence>
<protein>
    <recommendedName>
        <fullName evidence="12">Mitochondrial cytochrome c oxidase assembly factor</fullName>
    </recommendedName>
</protein>
<dbReference type="GO" id="GO:0005743">
    <property type="term" value="C:mitochondrial inner membrane"/>
    <property type="evidence" value="ECO:0007669"/>
    <property type="project" value="TreeGrafter"/>
</dbReference>
<evidence type="ECO:0000256" key="3">
    <source>
        <dbReference type="ARBA" id="ARBA00022692"/>
    </source>
</evidence>
<evidence type="ECO:0000256" key="2">
    <source>
        <dbReference type="ARBA" id="ARBA00004325"/>
    </source>
</evidence>
<evidence type="ECO:0000256" key="9">
    <source>
        <dbReference type="SAM" id="MobiDB-lite"/>
    </source>
</evidence>
<dbReference type="GeneID" id="19301457"/>
<evidence type="ECO:0000256" key="8">
    <source>
        <dbReference type="ARBA" id="ARBA00038077"/>
    </source>
</evidence>
<dbReference type="RefSeq" id="XP_007863635.1">
    <property type="nucleotide sequence ID" value="XM_007865444.1"/>
</dbReference>
<proteinExistence type="inferred from homology"/>
<dbReference type="PANTHER" id="PTHR33968">
    <property type="entry name" value="PROTEIN PET100 HOMOLOG, MITOCHONDRIAL"/>
    <property type="match status" value="1"/>
</dbReference>
<gene>
    <name evidence="10" type="ORF">GLOTRDRAFT_126963</name>
</gene>
<keyword evidence="4" id="KW-0809">Transit peptide</keyword>
<keyword evidence="7" id="KW-0472">Membrane</keyword>
<dbReference type="Proteomes" id="UP000030669">
    <property type="component" value="Unassembled WGS sequence"/>
</dbReference>
<feature type="region of interest" description="Disordered" evidence="9">
    <location>
        <begin position="72"/>
        <end position="93"/>
    </location>
</feature>
<dbReference type="Pfam" id="PF09803">
    <property type="entry name" value="Pet100"/>
    <property type="match status" value="1"/>
</dbReference>
<name>S7QF42_GLOTA</name>
<evidence type="ECO:0008006" key="12">
    <source>
        <dbReference type="Google" id="ProtNLM"/>
    </source>
</evidence>
<evidence type="ECO:0000313" key="10">
    <source>
        <dbReference type="EMBL" id="EPQ58466.1"/>
    </source>
</evidence>
<organism evidence="10 11">
    <name type="scientific">Gloeophyllum trabeum (strain ATCC 11539 / FP-39264 / Madison 617)</name>
    <name type="common">Brown rot fungus</name>
    <dbReference type="NCBI Taxonomy" id="670483"/>
    <lineage>
        <taxon>Eukaryota</taxon>
        <taxon>Fungi</taxon>
        <taxon>Dikarya</taxon>
        <taxon>Basidiomycota</taxon>
        <taxon>Agaricomycotina</taxon>
        <taxon>Agaricomycetes</taxon>
        <taxon>Gloeophyllales</taxon>
        <taxon>Gloeophyllaceae</taxon>
        <taxon>Gloeophyllum</taxon>
    </lineage>
</organism>
<keyword evidence="5" id="KW-1133">Transmembrane helix</keyword>
<dbReference type="HOGENOM" id="CLU_156745_1_1_1"/>
<evidence type="ECO:0000256" key="6">
    <source>
        <dbReference type="ARBA" id="ARBA00023128"/>
    </source>
</evidence>
<dbReference type="GO" id="GO:0051082">
    <property type="term" value="F:unfolded protein binding"/>
    <property type="evidence" value="ECO:0007669"/>
    <property type="project" value="TreeGrafter"/>
</dbReference>
<dbReference type="OMA" id="VIFPIGW"/>
<evidence type="ECO:0000313" key="11">
    <source>
        <dbReference type="Proteomes" id="UP000030669"/>
    </source>
</evidence>
<feature type="compositionally biased region" description="Basic and acidic residues" evidence="9">
    <location>
        <begin position="72"/>
        <end position="82"/>
    </location>
</feature>
<reference evidence="10 11" key="1">
    <citation type="journal article" date="2012" name="Science">
        <title>The Paleozoic origin of enzymatic lignin decomposition reconstructed from 31 fungal genomes.</title>
        <authorList>
            <person name="Floudas D."/>
            <person name="Binder M."/>
            <person name="Riley R."/>
            <person name="Barry K."/>
            <person name="Blanchette R.A."/>
            <person name="Henrissat B."/>
            <person name="Martinez A.T."/>
            <person name="Otillar R."/>
            <person name="Spatafora J.W."/>
            <person name="Yadav J.S."/>
            <person name="Aerts A."/>
            <person name="Benoit I."/>
            <person name="Boyd A."/>
            <person name="Carlson A."/>
            <person name="Copeland A."/>
            <person name="Coutinho P.M."/>
            <person name="de Vries R.P."/>
            <person name="Ferreira P."/>
            <person name="Findley K."/>
            <person name="Foster B."/>
            <person name="Gaskell J."/>
            <person name="Glotzer D."/>
            <person name="Gorecki P."/>
            <person name="Heitman J."/>
            <person name="Hesse C."/>
            <person name="Hori C."/>
            <person name="Igarashi K."/>
            <person name="Jurgens J.A."/>
            <person name="Kallen N."/>
            <person name="Kersten P."/>
            <person name="Kohler A."/>
            <person name="Kuees U."/>
            <person name="Kumar T.K.A."/>
            <person name="Kuo A."/>
            <person name="LaButti K."/>
            <person name="Larrondo L.F."/>
            <person name="Lindquist E."/>
            <person name="Ling A."/>
            <person name="Lombard V."/>
            <person name="Lucas S."/>
            <person name="Lundell T."/>
            <person name="Martin R."/>
            <person name="McLaughlin D.J."/>
            <person name="Morgenstern I."/>
            <person name="Morin E."/>
            <person name="Murat C."/>
            <person name="Nagy L.G."/>
            <person name="Nolan M."/>
            <person name="Ohm R.A."/>
            <person name="Patyshakuliyeva A."/>
            <person name="Rokas A."/>
            <person name="Ruiz-Duenas F.J."/>
            <person name="Sabat G."/>
            <person name="Salamov A."/>
            <person name="Samejima M."/>
            <person name="Schmutz J."/>
            <person name="Slot J.C."/>
            <person name="St John F."/>
            <person name="Stenlid J."/>
            <person name="Sun H."/>
            <person name="Sun S."/>
            <person name="Syed K."/>
            <person name="Tsang A."/>
            <person name="Wiebenga A."/>
            <person name="Young D."/>
            <person name="Pisabarro A."/>
            <person name="Eastwood D.C."/>
            <person name="Martin F."/>
            <person name="Cullen D."/>
            <person name="Grigoriev I.V."/>
            <person name="Hibbett D.S."/>
        </authorList>
    </citation>
    <scope>NUCLEOTIDE SEQUENCE [LARGE SCALE GENOMIC DNA]</scope>
    <source>
        <strain evidence="10 11">ATCC 11539</strain>
    </source>
</reference>
<keyword evidence="6" id="KW-0496">Mitochondrion</keyword>
<dbReference type="KEGG" id="gtr:GLOTRDRAFT_126963"/>
<accession>S7QF42</accession>
<keyword evidence="3" id="KW-0812">Transmembrane</keyword>
<dbReference type="GO" id="GO:0033617">
    <property type="term" value="P:mitochondrial respiratory chain complex IV assembly"/>
    <property type="evidence" value="ECO:0007669"/>
    <property type="project" value="InterPro"/>
</dbReference>
<evidence type="ECO:0000256" key="5">
    <source>
        <dbReference type="ARBA" id="ARBA00022989"/>
    </source>
</evidence>